<dbReference type="VEuPathDB" id="VectorBase:ASIC009607"/>
<accession>A0A084VVN3</accession>
<dbReference type="EMBL" id="ATLV01017198">
    <property type="status" value="NOT_ANNOTATED_CDS"/>
    <property type="molecule type" value="Genomic_DNA"/>
</dbReference>
<dbReference type="Proteomes" id="UP000030765">
    <property type="component" value="Unassembled WGS sequence"/>
</dbReference>
<dbReference type="EMBL" id="KE525157">
    <property type="protein sequence ID" value="KFB42027.1"/>
    <property type="molecule type" value="Genomic_DNA"/>
</dbReference>
<dbReference type="AlphaFoldDB" id="A0A084VVN3"/>
<reference evidence="1 3" key="1">
    <citation type="journal article" date="2014" name="BMC Genomics">
        <title>Genome sequence of Anopheles sinensis provides insight into genetics basis of mosquito competence for malaria parasites.</title>
        <authorList>
            <person name="Zhou D."/>
            <person name="Zhang D."/>
            <person name="Ding G."/>
            <person name="Shi L."/>
            <person name="Hou Q."/>
            <person name="Ye Y."/>
            <person name="Xu Y."/>
            <person name="Zhou H."/>
            <person name="Xiong C."/>
            <person name="Li S."/>
            <person name="Yu J."/>
            <person name="Hong S."/>
            <person name="Yu X."/>
            <person name="Zou P."/>
            <person name="Chen C."/>
            <person name="Chang X."/>
            <person name="Wang W."/>
            <person name="Lv Y."/>
            <person name="Sun Y."/>
            <person name="Ma L."/>
            <person name="Shen B."/>
            <person name="Zhu C."/>
        </authorList>
    </citation>
    <scope>NUCLEOTIDE SEQUENCE [LARGE SCALE GENOMIC DNA]</scope>
</reference>
<keyword evidence="3" id="KW-1185">Reference proteome</keyword>
<proteinExistence type="predicted"/>
<sequence length="150" mass="16395">MWRYARYIRGRLSNRSVSDIFYHASGRWSLGSDRSSIPRASPVVLLPLQVLVLLSARKLAAPNGNSHCHSQRPQYGAGARCWRWGPAPTSLPMPGHESLRPTPAVRSPAQLTAKALVRLLQSGQSPLACVRHFTLLHDRPVAVGAVVAGF</sequence>
<reference evidence="2" key="2">
    <citation type="submission" date="2020-05" db="UniProtKB">
        <authorList>
            <consortium name="EnsemblMetazoa"/>
        </authorList>
    </citation>
    <scope>IDENTIFICATION</scope>
</reference>
<organism evidence="1">
    <name type="scientific">Anopheles sinensis</name>
    <name type="common">Mosquito</name>
    <dbReference type="NCBI Taxonomy" id="74873"/>
    <lineage>
        <taxon>Eukaryota</taxon>
        <taxon>Metazoa</taxon>
        <taxon>Ecdysozoa</taxon>
        <taxon>Arthropoda</taxon>
        <taxon>Hexapoda</taxon>
        <taxon>Insecta</taxon>
        <taxon>Pterygota</taxon>
        <taxon>Neoptera</taxon>
        <taxon>Endopterygota</taxon>
        <taxon>Diptera</taxon>
        <taxon>Nematocera</taxon>
        <taxon>Culicoidea</taxon>
        <taxon>Culicidae</taxon>
        <taxon>Anophelinae</taxon>
        <taxon>Anopheles</taxon>
    </lineage>
</organism>
<name>A0A084VVN3_ANOSI</name>
<protein>
    <submittedName>
        <fullName evidence="1 2">Uncharacterized protein</fullName>
    </submittedName>
</protein>
<evidence type="ECO:0000313" key="3">
    <source>
        <dbReference type="Proteomes" id="UP000030765"/>
    </source>
</evidence>
<evidence type="ECO:0000313" key="1">
    <source>
        <dbReference type="EMBL" id="KFB42027.1"/>
    </source>
</evidence>
<gene>
    <name evidence="1" type="ORF">ZHAS_00009607</name>
</gene>
<dbReference type="EnsemblMetazoa" id="ASIC009607-RA">
    <property type="protein sequence ID" value="ASIC009607-PA"/>
    <property type="gene ID" value="ASIC009607"/>
</dbReference>
<evidence type="ECO:0000313" key="2">
    <source>
        <dbReference type="EnsemblMetazoa" id="ASIC009607-PA"/>
    </source>
</evidence>